<keyword evidence="3 6" id="KW-1133">Transmembrane helix</keyword>
<evidence type="ECO:0000256" key="2">
    <source>
        <dbReference type="ARBA" id="ARBA00022692"/>
    </source>
</evidence>
<keyword evidence="2 6" id="KW-0812">Transmembrane</keyword>
<evidence type="ECO:0000256" key="1">
    <source>
        <dbReference type="ARBA" id="ARBA00004141"/>
    </source>
</evidence>
<dbReference type="GO" id="GO:0055085">
    <property type="term" value="P:transmembrane transport"/>
    <property type="evidence" value="ECO:0007669"/>
    <property type="project" value="InterPro"/>
</dbReference>
<gene>
    <name evidence="7" type="ORF">EC973_005045</name>
</gene>
<dbReference type="AlphaFoldDB" id="A0A8H7BRW7"/>
<dbReference type="EMBL" id="JABAYA010000029">
    <property type="protein sequence ID" value="KAF7729014.1"/>
    <property type="molecule type" value="Genomic_DNA"/>
</dbReference>
<evidence type="ECO:0000256" key="6">
    <source>
        <dbReference type="SAM" id="Phobius"/>
    </source>
</evidence>
<dbReference type="OrthoDB" id="191139at2759"/>
<evidence type="ECO:0000313" key="7">
    <source>
        <dbReference type="EMBL" id="KAF7729014.1"/>
    </source>
</evidence>
<dbReference type="PANTHER" id="PTHR31794">
    <property type="entry name" value="AUXIN EFFLUX TRANSPORTER FAMILY PROTEIN (EUROFUNG)"/>
    <property type="match status" value="1"/>
</dbReference>
<evidence type="ECO:0000256" key="3">
    <source>
        <dbReference type="ARBA" id="ARBA00022989"/>
    </source>
</evidence>
<name>A0A8H7BRW7_9FUNG</name>
<accession>A0A8H7BRW7</accession>
<evidence type="ECO:0000256" key="5">
    <source>
        <dbReference type="SAM" id="MobiDB-lite"/>
    </source>
</evidence>
<dbReference type="Pfam" id="PF03547">
    <property type="entry name" value="Mem_trans"/>
    <property type="match status" value="1"/>
</dbReference>
<evidence type="ECO:0000313" key="8">
    <source>
        <dbReference type="Proteomes" id="UP000605846"/>
    </source>
</evidence>
<feature type="transmembrane region" description="Helical" evidence="6">
    <location>
        <begin position="151"/>
        <end position="171"/>
    </location>
</feature>
<dbReference type="Proteomes" id="UP000605846">
    <property type="component" value="Unassembled WGS sequence"/>
</dbReference>
<keyword evidence="8" id="KW-1185">Reference proteome</keyword>
<evidence type="ECO:0008006" key="9">
    <source>
        <dbReference type="Google" id="ProtNLM"/>
    </source>
</evidence>
<comment type="caution">
    <text evidence="7">The sequence shown here is derived from an EMBL/GenBank/DDBJ whole genome shotgun (WGS) entry which is preliminary data.</text>
</comment>
<dbReference type="GO" id="GO:0005783">
    <property type="term" value="C:endoplasmic reticulum"/>
    <property type="evidence" value="ECO:0007669"/>
    <property type="project" value="TreeGrafter"/>
</dbReference>
<protein>
    <recommendedName>
        <fullName evidence="9">Auxin efflux carrier</fullName>
    </recommendedName>
</protein>
<feature type="compositionally biased region" description="Low complexity" evidence="5">
    <location>
        <begin position="115"/>
        <end position="128"/>
    </location>
</feature>
<feature type="transmembrane region" description="Helical" evidence="6">
    <location>
        <begin position="296"/>
        <end position="320"/>
    </location>
</feature>
<dbReference type="GO" id="GO:0016020">
    <property type="term" value="C:membrane"/>
    <property type="evidence" value="ECO:0007669"/>
    <property type="project" value="UniProtKB-SubCell"/>
</dbReference>
<evidence type="ECO:0000256" key="4">
    <source>
        <dbReference type="ARBA" id="ARBA00023136"/>
    </source>
</evidence>
<dbReference type="InterPro" id="IPR004776">
    <property type="entry name" value="Mem_transp_PIN-like"/>
</dbReference>
<proteinExistence type="predicted"/>
<comment type="subcellular location">
    <subcellularLocation>
        <location evidence="1">Membrane</location>
        <topology evidence="1">Multi-pass membrane protein</topology>
    </subcellularLocation>
</comment>
<feature type="region of interest" description="Disordered" evidence="5">
    <location>
        <begin position="108"/>
        <end position="133"/>
    </location>
</feature>
<sequence length="324" mass="35948">MSEAGKILYWKPDDTRETVSARGFSYALFFGLFSNVLRWSYGYNVLQAQASDKERAAAENTMPYYGTTARSSDELSYDSDLERLADDDIRRMSAVTIAAVDHNIPKTPDHERTRLLSSSPPYSSTPTEIPSPPLSVREHIHQRLQKTARSIHGYMSPPLYAAIVALFVGLIPPLKEALYSKQSFFYPSFTKAVESCAKPAVPVILLCLGSQLSTITARHFPSRVVVTTIITRMFLIPLSFVPIVIWFAKYGSAWSAIASDPAFLVIMVVLGCTPTAINLIQITQVSGYCQEEMLELLFWSYGVICIPVCTLVIFVALAAVDRVV</sequence>
<feature type="transmembrane region" description="Helical" evidence="6">
    <location>
        <begin position="262"/>
        <end position="284"/>
    </location>
</feature>
<feature type="transmembrane region" description="Helical" evidence="6">
    <location>
        <begin position="229"/>
        <end position="250"/>
    </location>
</feature>
<keyword evidence="4 6" id="KW-0472">Membrane</keyword>
<organism evidence="7 8">
    <name type="scientific">Apophysomyces ossiformis</name>
    <dbReference type="NCBI Taxonomy" id="679940"/>
    <lineage>
        <taxon>Eukaryota</taxon>
        <taxon>Fungi</taxon>
        <taxon>Fungi incertae sedis</taxon>
        <taxon>Mucoromycota</taxon>
        <taxon>Mucoromycotina</taxon>
        <taxon>Mucoromycetes</taxon>
        <taxon>Mucorales</taxon>
        <taxon>Mucorineae</taxon>
        <taxon>Mucoraceae</taxon>
        <taxon>Apophysomyces</taxon>
    </lineage>
</organism>
<dbReference type="PANTHER" id="PTHR31794:SF2">
    <property type="entry name" value="AUXIN EFFLUX TRANSPORTER FAMILY PROTEIN (EUROFUNG)"/>
    <property type="match status" value="1"/>
</dbReference>
<reference evidence="7" key="1">
    <citation type="submission" date="2020-01" db="EMBL/GenBank/DDBJ databases">
        <title>Genome Sequencing of Three Apophysomyces-Like Fungal Strains Confirms a Novel Fungal Genus in the Mucoromycota with divergent Burkholderia-like Endosymbiotic Bacteria.</title>
        <authorList>
            <person name="Stajich J.E."/>
            <person name="Macias A.M."/>
            <person name="Carter-House D."/>
            <person name="Lovett B."/>
            <person name="Kasson L.R."/>
            <person name="Berry K."/>
            <person name="Grigoriev I."/>
            <person name="Chang Y."/>
            <person name="Spatafora J."/>
            <person name="Kasson M.T."/>
        </authorList>
    </citation>
    <scope>NUCLEOTIDE SEQUENCE</scope>
    <source>
        <strain evidence="7">NRRL A-21654</strain>
    </source>
</reference>